<feature type="region of interest" description="Disordered" evidence="1">
    <location>
        <begin position="1"/>
        <end position="33"/>
    </location>
</feature>
<keyword evidence="3" id="KW-1185">Reference proteome</keyword>
<evidence type="ECO:0000313" key="3">
    <source>
        <dbReference type="Proteomes" id="UP000295146"/>
    </source>
</evidence>
<evidence type="ECO:0000313" key="2">
    <source>
        <dbReference type="EMBL" id="TDW54868.1"/>
    </source>
</evidence>
<gene>
    <name evidence="2" type="ORF">EV653_8191</name>
</gene>
<accession>A0A4R8BJY3</accession>
<dbReference type="AlphaFoldDB" id="A0A4R8BJY3"/>
<organism evidence="2 3">
    <name type="scientific">Kribbella pratensis</name>
    <dbReference type="NCBI Taxonomy" id="2512112"/>
    <lineage>
        <taxon>Bacteria</taxon>
        <taxon>Bacillati</taxon>
        <taxon>Actinomycetota</taxon>
        <taxon>Actinomycetes</taxon>
        <taxon>Propionibacteriales</taxon>
        <taxon>Kribbellaceae</taxon>
        <taxon>Kribbella</taxon>
    </lineage>
</organism>
<name>A0A4R8BJY3_9ACTN</name>
<reference evidence="2 3" key="1">
    <citation type="submission" date="2019-03" db="EMBL/GenBank/DDBJ databases">
        <title>Genomic Encyclopedia of Type Strains, Phase III (KMG-III): the genomes of soil and plant-associated and newly described type strains.</title>
        <authorList>
            <person name="Whitman W."/>
        </authorList>
    </citation>
    <scope>NUCLEOTIDE SEQUENCE [LARGE SCALE GENOMIC DNA]</scope>
    <source>
        <strain evidence="2 3">VKM Ac-2573</strain>
    </source>
</reference>
<dbReference type="RefSeq" id="WP_166679718.1">
    <property type="nucleotide sequence ID" value="NZ_SODP01000005.1"/>
</dbReference>
<dbReference type="EMBL" id="SODP01000005">
    <property type="protein sequence ID" value="TDW54868.1"/>
    <property type="molecule type" value="Genomic_DNA"/>
</dbReference>
<protein>
    <submittedName>
        <fullName evidence="2">Uncharacterized protein</fullName>
    </submittedName>
</protein>
<dbReference type="Proteomes" id="UP000295146">
    <property type="component" value="Unassembled WGS sequence"/>
</dbReference>
<sequence>MTNHALTPDATDSGGGAVGAKMTAESNGDPERLAHARELFAHLSDVRSLRGIA</sequence>
<proteinExistence type="predicted"/>
<comment type="caution">
    <text evidence="2">The sequence shown here is derived from an EMBL/GenBank/DDBJ whole genome shotgun (WGS) entry which is preliminary data.</text>
</comment>
<evidence type="ECO:0000256" key="1">
    <source>
        <dbReference type="SAM" id="MobiDB-lite"/>
    </source>
</evidence>